<dbReference type="GO" id="GO:0043484">
    <property type="term" value="P:regulation of RNA splicing"/>
    <property type="evidence" value="ECO:0007669"/>
    <property type="project" value="TreeGrafter"/>
</dbReference>
<evidence type="ECO:0000256" key="4">
    <source>
        <dbReference type="ARBA" id="ARBA00022777"/>
    </source>
</evidence>
<keyword evidence="8" id="KW-1185">Reference proteome</keyword>
<dbReference type="Proteomes" id="UP000001194">
    <property type="component" value="Unassembled WGS sequence"/>
</dbReference>
<protein>
    <submittedName>
        <fullName evidence="7">Predicted protein</fullName>
    </submittedName>
</protein>
<keyword evidence="5" id="KW-0067">ATP-binding</keyword>
<reference evidence="7 8" key="1">
    <citation type="journal article" date="2008" name="Nature">
        <title>The genome of Laccaria bicolor provides insights into mycorrhizal symbiosis.</title>
        <authorList>
            <person name="Martin F."/>
            <person name="Aerts A."/>
            <person name="Ahren D."/>
            <person name="Brun A."/>
            <person name="Danchin E.G.J."/>
            <person name="Duchaussoy F."/>
            <person name="Gibon J."/>
            <person name="Kohler A."/>
            <person name="Lindquist E."/>
            <person name="Pereda V."/>
            <person name="Salamov A."/>
            <person name="Shapiro H.J."/>
            <person name="Wuyts J."/>
            <person name="Blaudez D."/>
            <person name="Buee M."/>
            <person name="Brokstein P."/>
            <person name="Canbaeck B."/>
            <person name="Cohen D."/>
            <person name="Courty P.E."/>
            <person name="Coutinho P.M."/>
            <person name="Delaruelle C."/>
            <person name="Detter J.C."/>
            <person name="Deveau A."/>
            <person name="DiFazio S."/>
            <person name="Duplessis S."/>
            <person name="Fraissinet-Tachet L."/>
            <person name="Lucic E."/>
            <person name="Frey-Klett P."/>
            <person name="Fourrey C."/>
            <person name="Feussner I."/>
            <person name="Gay G."/>
            <person name="Grimwood J."/>
            <person name="Hoegger P.J."/>
            <person name="Jain P."/>
            <person name="Kilaru S."/>
            <person name="Labbe J."/>
            <person name="Lin Y.C."/>
            <person name="Legue V."/>
            <person name="Le Tacon F."/>
            <person name="Marmeisse R."/>
            <person name="Melayah D."/>
            <person name="Montanini B."/>
            <person name="Muratet M."/>
            <person name="Nehls U."/>
            <person name="Niculita-Hirzel H."/>
            <person name="Oudot-Le Secq M.P."/>
            <person name="Peter M."/>
            <person name="Quesneville H."/>
            <person name="Rajashekar B."/>
            <person name="Reich M."/>
            <person name="Rouhier N."/>
            <person name="Schmutz J."/>
            <person name="Yin T."/>
            <person name="Chalot M."/>
            <person name="Henrissat B."/>
            <person name="Kuees U."/>
            <person name="Lucas S."/>
            <person name="Van de Peer Y."/>
            <person name="Podila G.K."/>
            <person name="Polle A."/>
            <person name="Pukkila P.J."/>
            <person name="Richardson P.M."/>
            <person name="Rouze P."/>
            <person name="Sanders I.R."/>
            <person name="Stajich J.E."/>
            <person name="Tunlid A."/>
            <person name="Tuskan G."/>
            <person name="Grigoriev I.V."/>
        </authorList>
    </citation>
    <scope>NUCLEOTIDE SEQUENCE [LARGE SCALE GENOMIC DNA]</scope>
    <source>
        <strain evidence="8">S238N-H82 / ATCC MYA-4686</strain>
    </source>
</reference>
<dbReference type="Pfam" id="PF00069">
    <property type="entry name" value="Pkinase"/>
    <property type="match status" value="2"/>
</dbReference>
<name>B0CZ90_LACBS</name>
<dbReference type="PANTHER" id="PTHR45646">
    <property type="entry name" value="SERINE/THREONINE-PROTEIN KINASE DOA-RELATED"/>
    <property type="match status" value="1"/>
</dbReference>
<evidence type="ECO:0000313" key="8">
    <source>
        <dbReference type="Proteomes" id="UP000001194"/>
    </source>
</evidence>
<dbReference type="PROSITE" id="PS00108">
    <property type="entry name" value="PROTEIN_KINASE_ST"/>
    <property type="match status" value="1"/>
</dbReference>
<accession>B0CZ90</accession>
<dbReference type="OrthoDB" id="5979581at2759"/>
<dbReference type="Gene3D" id="1.10.510.10">
    <property type="entry name" value="Transferase(Phosphotransferase) domain 1"/>
    <property type="match status" value="1"/>
</dbReference>
<dbReference type="RefSeq" id="XP_001876841.1">
    <property type="nucleotide sequence ID" value="XM_001876806.1"/>
</dbReference>
<dbReference type="GO" id="GO:0005634">
    <property type="term" value="C:nucleus"/>
    <property type="evidence" value="ECO:0007669"/>
    <property type="project" value="TreeGrafter"/>
</dbReference>
<gene>
    <name evidence="7" type="ORF">LACBIDRAFT_311104</name>
</gene>
<dbReference type="PANTHER" id="PTHR45646:SF11">
    <property type="entry name" value="SERINE_THREONINE-PROTEIN KINASE DOA"/>
    <property type="match status" value="1"/>
</dbReference>
<dbReference type="SMART" id="SM00220">
    <property type="entry name" value="S_TKc"/>
    <property type="match status" value="1"/>
</dbReference>
<dbReference type="GO" id="GO:0005524">
    <property type="term" value="F:ATP binding"/>
    <property type="evidence" value="ECO:0007669"/>
    <property type="project" value="UniProtKB-KW"/>
</dbReference>
<dbReference type="InterPro" id="IPR000719">
    <property type="entry name" value="Prot_kinase_dom"/>
</dbReference>
<dbReference type="GO" id="GO:0004674">
    <property type="term" value="F:protein serine/threonine kinase activity"/>
    <property type="evidence" value="ECO:0007669"/>
    <property type="project" value="UniProtKB-KW"/>
</dbReference>
<sequence length="294" mass="33520">MGGDVKALVKPAGSTSKHLPLPLAKRILLHVLHGLAHIHHCGVVHADLKHDNIMFDIGPMTRDDIETFIKMNPARRHPPEESWQCVVQAGVSQPLPLPSPSEAMTRNYMVADFGSAQLLDLRTTDKITPFPLRAPEIILRGPWDTKVDIWAFGCLIFELTTGSSLFKYKPYPEHKLDEPTGHLWQMLCFSCERMTCDRVNTSKLGAHYFEPAVDNPMFCDLKAHPPKINHPYPLSIRNYKVMEEKDNLATSLLMRRCLRLNPEDRATAEELLQDPWFHGAAQVIFLLYNYLRNH</sequence>
<dbReference type="SUPFAM" id="SSF56112">
    <property type="entry name" value="Protein kinase-like (PK-like)"/>
    <property type="match status" value="1"/>
</dbReference>
<keyword evidence="2" id="KW-0808">Transferase</keyword>
<evidence type="ECO:0000313" key="7">
    <source>
        <dbReference type="EMBL" id="EDR12577.1"/>
    </source>
</evidence>
<evidence type="ECO:0000256" key="3">
    <source>
        <dbReference type="ARBA" id="ARBA00022741"/>
    </source>
</evidence>
<dbReference type="InterPro" id="IPR051175">
    <property type="entry name" value="CLK_kinases"/>
</dbReference>
<dbReference type="InParanoid" id="B0CZ90"/>
<dbReference type="GeneID" id="6072632"/>
<dbReference type="AlphaFoldDB" id="B0CZ90"/>
<dbReference type="HOGENOM" id="CLU_000288_81_13_1"/>
<dbReference type="PROSITE" id="PS50011">
    <property type="entry name" value="PROTEIN_KINASE_DOM"/>
    <property type="match status" value="1"/>
</dbReference>
<proteinExistence type="predicted"/>
<evidence type="ECO:0000256" key="2">
    <source>
        <dbReference type="ARBA" id="ARBA00022679"/>
    </source>
</evidence>
<evidence type="ECO:0000256" key="5">
    <source>
        <dbReference type="ARBA" id="ARBA00022840"/>
    </source>
</evidence>
<keyword evidence="4" id="KW-0418">Kinase</keyword>
<evidence type="ECO:0000259" key="6">
    <source>
        <dbReference type="PROSITE" id="PS50011"/>
    </source>
</evidence>
<feature type="domain" description="Protein kinase" evidence="6">
    <location>
        <begin position="1"/>
        <end position="277"/>
    </location>
</feature>
<dbReference type="InterPro" id="IPR008271">
    <property type="entry name" value="Ser/Thr_kinase_AS"/>
</dbReference>
<organism evidence="8">
    <name type="scientific">Laccaria bicolor (strain S238N-H82 / ATCC MYA-4686)</name>
    <name type="common">Bicoloured deceiver</name>
    <name type="synonym">Laccaria laccata var. bicolor</name>
    <dbReference type="NCBI Taxonomy" id="486041"/>
    <lineage>
        <taxon>Eukaryota</taxon>
        <taxon>Fungi</taxon>
        <taxon>Dikarya</taxon>
        <taxon>Basidiomycota</taxon>
        <taxon>Agaricomycotina</taxon>
        <taxon>Agaricomycetes</taxon>
        <taxon>Agaricomycetidae</taxon>
        <taxon>Agaricales</taxon>
        <taxon>Agaricineae</taxon>
        <taxon>Hydnangiaceae</taxon>
        <taxon>Laccaria</taxon>
    </lineage>
</organism>
<evidence type="ECO:0000256" key="1">
    <source>
        <dbReference type="ARBA" id="ARBA00022527"/>
    </source>
</evidence>
<dbReference type="InterPro" id="IPR011009">
    <property type="entry name" value="Kinase-like_dom_sf"/>
</dbReference>
<keyword evidence="3" id="KW-0547">Nucleotide-binding</keyword>
<dbReference type="EMBL" id="DS547094">
    <property type="protein sequence ID" value="EDR12577.1"/>
    <property type="molecule type" value="Genomic_DNA"/>
</dbReference>
<dbReference type="KEGG" id="lbc:LACBIDRAFT_311104"/>
<keyword evidence="1" id="KW-0723">Serine/threonine-protein kinase</keyword>